<gene>
    <name evidence="5" type="ORF">DCAR_021585</name>
</gene>
<dbReference type="PRINTS" id="PR00019">
    <property type="entry name" value="LEURICHRPT"/>
</dbReference>
<dbReference type="Gramene" id="KZM91050">
    <property type="protein sequence ID" value="KZM91050"/>
    <property type="gene ID" value="DCAR_021585"/>
</dbReference>
<keyword evidence="4" id="KW-0175">Coiled coil</keyword>
<dbReference type="PANTHER" id="PTHR48051:SF54">
    <property type="entry name" value="LEUCINE-RICH REPEAT-CONTAINING PROTEIN"/>
    <property type="match status" value="1"/>
</dbReference>
<dbReference type="InterPro" id="IPR050216">
    <property type="entry name" value="LRR_domain-containing"/>
</dbReference>
<comment type="similarity">
    <text evidence="3">Belongs to the SHOC2 family.</text>
</comment>
<dbReference type="Gene3D" id="3.80.10.10">
    <property type="entry name" value="Ribonuclease Inhibitor"/>
    <property type="match status" value="1"/>
</dbReference>
<dbReference type="PROSITE" id="PS51450">
    <property type="entry name" value="LRR"/>
    <property type="match status" value="1"/>
</dbReference>
<reference evidence="5" key="1">
    <citation type="journal article" date="2016" name="Nat. Genet.">
        <title>A high-quality carrot genome assembly provides new insights into carotenoid accumulation and asterid genome evolution.</title>
        <authorList>
            <person name="Iorizzo M."/>
            <person name="Ellison S."/>
            <person name="Senalik D."/>
            <person name="Zeng P."/>
            <person name="Satapoomin P."/>
            <person name="Huang J."/>
            <person name="Bowman M."/>
            <person name="Iovene M."/>
            <person name="Sanseverino W."/>
            <person name="Cavagnaro P."/>
            <person name="Yildiz M."/>
            <person name="Macko-Podgorni A."/>
            <person name="Moranska E."/>
            <person name="Grzebelus E."/>
            <person name="Grzebelus D."/>
            <person name="Ashrafi H."/>
            <person name="Zheng Z."/>
            <person name="Cheng S."/>
            <person name="Spooner D."/>
            <person name="Van Deynze A."/>
            <person name="Simon P."/>
        </authorList>
    </citation>
    <scope>NUCLEOTIDE SEQUENCE [LARGE SCALE GENOMIC DNA]</scope>
    <source>
        <tissue evidence="5">Leaf</tissue>
    </source>
</reference>
<proteinExistence type="inferred from homology"/>
<dbReference type="InterPro" id="IPR001611">
    <property type="entry name" value="Leu-rich_rpt"/>
</dbReference>
<dbReference type="EMBL" id="LNRQ01000006">
    <property type="protein sequence ID" value="KZM91050.1"/>
    <property type="molecule type" value="Genomic_DNA"/>
</dbReference>
<evidence type="ECO:0000256" key="3">
    <source>
        <dbReference type="ARBA" id="ARBA00023786"/>
    </source>
</evidence>
<dbReference type="OMA" id="HASANPV"/>
<feature type="coiled-coil region" evidence="4">
    <location>
        <begin position="92"/>
        <end position="129"/>
    </location>
</feature>
<name>A0A161ZVT2_DAUCS</name>
<dbReference type="GO" id="GO:0006952">
    <property type="term" value="P:defense response"/>
    <property type="evidence" value="ECO:0007669"/>
    <property type="project" value="UniProtKB-ARBA"/>
</dbReference>
<protein>
    <submittedName>
        <fullName evidence="5">Uncharacterized protein</fullName>
    </submittedName>
</protein>
<comment type="caution">
    <text evidence="5">The sequence shown here is derived from an EMBL/GenBank/DDBJ whole genome shotgun (WGS) entry which is preliminary data.</text>
</comment>
<dbReference type="SMART" id="SM00364">
    <property type="entry name" value="LRR_BAC"/>
    <property type="match status" value="6"/>
</dbReference>
<dbReference type="GO" id="GO:0051707">
    <property type="term" value="P:response to other organism"/>
    <property type="evidence" value="ECO:0007669"/>
    <property type="project" value="UniProtKB-ARBA"/>
</dbReference>
<keyword evidence="1" id="KW-0433">Leucine-rich repeat</keyword>
<evidence type="ECO:0000256" key="1">
    <source>
        <dbReference type="ARBA" id="ARBA00022614"/>
    </source>
</evidence>
<dbReference type="SUPFAM" id="SSF52058">
    <property type="entry name" value="L domain-like"/>
    <property type="match status" value="1"/>
</dbReference>
<organism evidence="5">
    <name type="scientific">Daucus carota subsp. sativus</name>
    <name type="common">Carrot</name>
    <dbReference type="NCBI Taxonomy" id="79200"/>
    <lineage>
        <taxon>Eukaryota</taxon>
        <taxon>Viridiplantae</taxon>
        <taxon>Streptophyta</taxon>
        <taxon>Embryophyta</taxon>
        <taxon>Tracheophyta</taxon>
        <taxon>Spermatophyta</taxon>
        <taxon>Magnoliopsida</taxon>
        <taxon>eudicotyledons</taxon>
        <taxon>Gunneridae</taxon>
        <taxon>Pentapetalae</taxon>
        <taxon>asterids</taxon>
        <taxon>campanulids</taxon>
        <taxon>Apiales</taxon>
        <taxon>Apiaceae</taxon>
        <taxon>Apioideae</taxon>
        <taxon>Scandiceae</taxon>
        <taxon>Daucinae</taxon>
        <taxon>Daucus</taxon>
        <taxon>Daucus sect. Daucus</taxon>
    </lineage>
</organism>
<dbReference type="InterPro" id="IPR032675">
    <property type="entry name" value="LRR_dom_sf"/>
</dbReference>
<dbReference type="PANTHER" id="PTHR48051">
    <property type="match status" value="1"/>
</dbReference>
<evidence type="ECO:0000313" key="5">
    <source>
        <dbReference type="EMBL" id="KZM91050.1"/>
    </source>
</evidence>
<evidence type="ECO:0000256" key="4">
    <source>
        <dbReference type="SAM" id="Coils"/>
    </source>
</evidence>
<sequence>MDPSPRSLPILSYVMKKFPSFKRPAPSDFDVEQPLPMSPSSLPSGPYFELKERMPHLTNPKLISQMRSAVADVSQTRSILKKLGPRPDHEAVDIAKARLAEIENELEEVELAEANADNLKKKEAEREKQMYKTVISLDEMHESYGKLLTDAETRLEKIYEAAAAGYNGEDDVAVVEEVNEEVVRILQEANQREVQRIDLAKKHLRFLPEAFGKIRPLVVLDLSSNQFQTLDVSNNKLVALPDSICHCKSLVELNASFNKLAYLPTKIGFELVSLRRLSIQLNKIRSLPTSIGEMSSLIFLDVHFNELQGLPRSIGNLTHLEFLNLSSNFSDLTELPDTFGELTNLQELDLSNNQIRELPLTFRHLNNLRKFNIEENPLVIPPKETVKNGVEAVRAYLTQRYHQLLLEEEEKERKRIEAQDESPKGWFTRSTSWLKDSVTTVSGNVSEIMGVEGTRNQDPLLNQQL</sequence>
<evidence type="ECO:0000256" key="2">
    <source>
        <dbReference type="ARBA" id="ARBA00022737"/>
    </source>
</evidence>
<dbReference type="SMART" id="SM00369">
    <property type="entry name" value="LRR_TYP"/>
    <property type="match status" value="5"/>
</dbReference>
<keyword evidence="2" id="KW-0677">Repeat</keyword>
<dbReference type="Pfam" id="PF13855">
    <property type="entry name" value="LRR_8"/>
    <property type="match status" value="2"/>
</dbReference>
<dbReference type="STRING" id="79200.A0A161ZVT2"/>
<accession>A0A161ZVT2</accession>
<dbReference type="AlphaFoldDB" id="A0A161ZVT2"/>
<dbReference type="GO" id="GO:0005737">
    <property type="term" value="C:cytoplasm"/>
    <property type="evidence" value="ECO:0007669"/>
    <property type="project" value="TreeGrafter"/>
</dbReference>
<dbReference type="Pfam" id="PF00560">
    <property type="entry name" value="LRR_1"/>
    <property type="match status" value="1"/>
</dbReference>
<dbReference type="InterPro" id="IPR003591">
    <property type="entry name" value="Leu-rich_rpt_typical-subtyp"/>
</dbReference>